<evidence type="ECO:0000313" key="3">
    <source>
        <dbReference type="EMBL" id="GIO66213.1"/>
    </source>
</evidence>
<dbReference type="InterPro" id="IPR029044">
    <property type="entry name" value="Nucleotide-diphossugar_trans"/>
</dbReference>
<protein>
    <recommendedName>
        <fullName evidence="2">Glycosyltransferase 2-like domain-containing protein</fullName>
    </recommendedName>
</protein>
<dbReference type="SUPFAM" id="SSF53448">
    <property type="entry name" value="Nucleotide-diphospho-sugar transferases"/>
    <property type="match status" value="1"/>
</dbReference>
<proteinExistence type="predicted"/>
<feature type="domain" description="Glycosyltransferase 2-like" evidence="2">
    <location>
        <begin position="129"/>
        <end position="230"/>
    </location>
</feature>
<dbReference type="Proteomes" id="UP000680638">
    <property type="component" value="Unassembled WGS sequence"/>
</dbReference>
<reference evidence="3 4" key="1">
    <citation type="submission" date="2021-03" db="EMBL/GenBank/DDBJ databases">
        <title>Antimicrobial resistance genes in bacteria isolated from Japanese honey, and their potential for conferring macrolide and lincosamide resistance in the American foulbrood pathogen Paenibacillus larvae.</title>
        <authorList>
            <person name="Okamoto M."/>
            <person name="Kumagai M."/>
            <person name="Kanamori H."/>
            <person name="Takamatsu D."/>
        </authorList>
    </citation>
    <scope>NUCLEOTIDE SEQUENCE [LARGE SCALE GENOMIC DNA]</scope>
    <source>
        <strain evidence="3 4">J21TS3</strain>
    </source>
</reference>
<organism evidence="3 4">
    <name type="scientific">Paenibacillus cookii</name>
    <dbReference type="NCBI Taxonomy" id="157839"/>
    <lineage>
        <taxon>Bacteria</taxon>
        <taxon>Bacillati</taxon>
        <taxon>Bacillota</taxon>
        <taxon>Bacilli</taxon>
        <taxon>Bacillales</taxon>
        <taxon>Paenibacillaceae</taxon>
        <taxon>Paenibacillus</taxon>
    </lineage>
</organism>
<dbReference type="Pfam" id="PF00535">
    <property type="entry name" value="Glycos_transf_2"/>
    <property type="match status" value="1"/>
</dbReference>
<accession>A0ABQ4LTD1</accession>
<evidence type="ECO:0000313" key="4">
    <source>
        <dbReference type="Proteomes" id="UP000680638"/>
    </source>
</evidence>
<dbReference type="Gene3D" id="3.90.550.10">
    <property type="entry name" value="Spore Coat Polysaccharide Biosynthesis Protein SpsA, Chain A"/>
    <property type="match status" value="1"/>
</dbReference>
<dbReference type="EMBL" id="BORW01000003">
    <property type="protein sequence ID" value="GIO66213.1"/>
    <property type="molecule type" value="Genomic_DNA"/>
</dbReference>
<evidence type="ECO:0000256" key="1">
    <source>
        <dbReference type="SAM" id="MobiDB-lite"/>
    </source>
</evidence>
<name>A0ABQ4LTD1_9BACL</name>
<evidence type="ECO:0000259" key="2">
    <source>
        <dbReference type="Pfam" id="PF00535"/>
    </source>
</evidence>
<dbReference type="CDD" id="cd00761">
    <property type="entry name" value="Glyco_tranf_GTA_type"/>
    <property type="match status" value="1"/>
</dbReference>
<dbReference type="InterPro" id="IPR001173">
    <property type="entry name" value="Glyco_trans_2-like"/>
</dbReference>
<feature type="compositionally biased region" description="Basic residues" evidence="1">
    <location>
        <begin position="8"/>
        <end position="35"/>
    </location>
</feature>
<gene>
    <name evidence="3" type="ORF">J21TS3_10340</name>
</gene>
<dbReference type="RefSeq" id="WP_246536652.1">
    <property type="nucleotide sequence ID" value="NZ_BORW01000003.1"/>
</dbReference>
<sequence length="370" mass="40139">MGSGTGRSARKRRNSGRSRRPERKHRVSTTKKRSSVYRGGTRRDPWLRRAASAGWEAGNAAPPDSGASAFHASALQQSFAEWMNESIKEKPGYARMKRLSEAYAQGYSDAAGRKDRGIPLPLRGSAAAVVCASSEEDSIDAVLRELERLPLRQIIVVLNGCRDRSYALARKHRRVTVAYYPDLLGHDVGRSLGAKLAEADIVLFCDGDMAIAAEDLAPFLYAVDAGCDVALNDLNGFLPLFADQDEVTRCKSFLNAVLSRGDLGANSMTAVPHALSGRLLRQLDLRHLSVPPKAQAIAVLEGYRVEAVHAVDVFSGNRRRAGNTGRGNSVAGMIIGDHAEALGEVLRRRGVSGLKPPLSRKDVAMRRNAM</sequence>
<comment type="caution">
    <text evidence="3">The sequence shown here is derived from an EMBL/GenBank/DDBJ whole genome shotgun (WGS) entry which is preliminary data.</text>
</comment>
<feature type="region of interest" description="Disordered" evidence="1">
    <location>
        <begin position="1"/>
        <end position="50"/>
    </location>
</feature>
<keyword evidence="4" id="KW-1185">Reference proteome</keyword>